<feature type="chain" id="PRO_5028308631" description="Lipoprotein" evidence="1">
    <location>
        <begin position="17"/>
        <end position="149"/>
    </location>
</feature>
<name>A0A7C3LTM7_9BACT</name>
<gene>
    <name evidence="2" type="ORF">ENX03_01830</name>
</gene>
<dbReference type="AlphaFoldDB" id="A0A7C3LTM7"/>
<feature type="signal peptide" evidence="1">
    <location>
        <begin position="1"/>
        <end position="16"/>
    </location>
</feature>
<evidence type="ECO:0000256" key="1">
    <source>
        <dbReference type="SAM" id="SignalP"/>
    </source>
</evidence>
<dbReference type="EMBL" id="DTMM01000034">
    <property type="protein sequence ID" value="HFT92681.1"/>
    <property type="molecule type" value="Genomic_DNA"/>
</dbReference>
<protein>
    <recommendedName>
        <fullName evidence="3">Lipoprotein</fullName>
    </recommendedName>
</protein>
<evidence type="ECO:0000313" key="2">
    <source>
        <dbReference type="EMBL" id="HFT92681.1"/>
    </source>
</evidence>
<sequence length="149" mass="16922">MRRLFWLCLVSCLTMAGCENHHPNPVTFYPPASEIFAGETGQLVNPDDERVPVLLGRSIRDYTQGWMAYVAGRTDLVRPLQDQKKIRWVKAKTPVRVILTEDRMGQVFLLVREGGRPGGSSNLLERPRGWWTDARSFQITVGLKGGVRR</sequence>
<comment type="caution">
    <text evidence="2">The sequence shown here is derived from an EMBL/GenBank/DDBJ whole genome shotgun (WGS) entry which is preliminary data.</text>
</comment>
<proteinExistence type="predicted"/>
<keyword evidence="1" id="KW-0732">Signal</keyword>
<evidence type="ECO:0008006" key="3">
    <source>
        <dbReference type="Google" id="ProtNLM"/>
    </source>
</evidence>
<reference evidence="2" key="1">
    <citation type="journal article" date="2020" name="mSystems">
        <title>Genome- and Community-Level Interaction Insights into Carbon Utilization and Element Cycling Functions of Hydrothermarchaeota in Hydrothermal Sediment.</title>
        <authorList>
            <person name="Zhou Z."/>
            <person name="Liu Y."/>
            <person name="Xu W."/>
            <person name="Pan J."/>
            <person name="Luo Z.H."/>
            <person name="Li M."/>
        </authorList>
    </citation>
    <scope>NUCLEOTIDE SEQUENCE [LARGE SCALE GENOMIC DNA]</scope>
    <source>
        <strain evidence="2">SpSt-902</strain>
    </source>
</reference>
<dbReference type="PROSITE" id="PS51257">
    <property type="entry name" value="PROKAR_LIPOPROTEIN"/>
    <property type="match status" value="1"/>
</dbReference>
<organism evidence="2">
    <name type="scientific">Leptospirillum ferriphilum</name>
    <dbReference type="NCBI Taxonomy" id="178606"/>
    <lineage>
        <taxon>Bacteria</taxon>
        <taxon>Pseudomonadati</taxon>
        <taxon>Nitrospirota</taxon>
        <taxon>Nitrospiria</taxon>
        <taxon>Nitrospirales</taxon>
        <taxon>Nitrospiraceae</taxon>
        <taxon>Leptospirillum</taxon>
    </lineage>
</organism>
<accession>A0A7C3LTM7</accession>